<organism evidence="1 2">
    <name type="scientific">Eikenella corrodens</name>
    <dbReference type="NCBI Taxonomy" id="539"/>
    <lineage>
        <taxon>Bacteria</taxon>
        <taxon>Pseudomonadati</taxon>
        <taxon>Pseudomonadota</taxon>
        <taxon>Betaproteobacteria</taxon>
        <taxon>Neisseriales</taxon>
        <taxon>Neisseriaceae</taxon>
        <taxon>Eikenella</taxon>
    </lineage>
</organism>
<dbReference type="EMBL" id="LXSF01000012">
    <property type="protein sequence ID" value="OAM15529.1"/>
    <property type="molecule type" value="Genomic_DNA"/>
</dbReference>
<dbReference type="AlphaFoldDB" id="A0A1A9RB67"/>
<protein>
    <submittedName>
        <fullName evidence="1">Conjugal transfer protein</fullName>
    </submittedName>
</protein>
<gene>
    <name evidence="1" type="ORF">A7P85_10190</name>
</gene>
<proteinExistence type="predicted"/>
<sequence>MNQHLLPDPRPYPAQEVKNELLLHAAAVAANRSRAQSKLSGDTLHSLIFQMLQSRHLTSLSVALSMAPSDAVYRALWQAMEQTLRPAAAEETGWLALPVVLVAGCNQAVALPAALDAAALHAKLAEFESTRHLAQTVWLPALLAAEQISRIKLEQWFAAKQSRAAAEQFAAEQTGAAEIAIPAGQSVHVVYALGYNAPEAPGKLGQAALPLMQYWQERLAMPGLTLFANPLDPAAPLEAIRNGSHTRQRMALDVFAANAIRAVRLQSPRVGVAVAAQEGGQIVFSFSATDNSYGLVPQTFRWQLSPTDSVDTVVQNFLDLMAECQVEHIRLLRDILPENAAMPDYPQALELNGFNPLFSEAPQ</sequence>
<comment type="caution">
    <text evidence="1">The sequence shown here is derived from an EMBL/GenBank/DDBJ whole genome shotgun (WGS) entry which is preliminary data.</text>
</comment>
<evidence type="ECO:0000313" key="1">
    <source>
        <dbReference type="EMBL" id="OAM15529.1"/>
    </source>
</evidence>
<dbReference type="RefSeq" id="WP_064104792.1">
    <property type="nucleotide sequence ID" value="NZ_LXSF01000012.1"/>
</dbReference>
<name>A0A1A9RB67_EIKCO</name>
<reference evidence="2" key="1">
    <citation type="submission" date="2016-05" db="EMBL/GenBank/DDBJ databases">
        <title>Draft genome of Corynebacterium afermentans subsp. afermentans LCDC 88199T.</title>
        <authorList>
            <person name="Bernier A.-M."/>
            <person name="Bernard K."/>
        </authorList>
    </citation>
    <scope>NUCLEOTIDE SEQUENCE [LARGE SCALE GENOMIC DNA]</scope>
    <source>
        <strain evidence="2">NML01-0328</strain>
    </source>
</reference>
<accession>A0A1A9RB67</accession>
<dbReference type="Proteomes" id="UP000078003">
    <property type="component" value="Unassembled WGS sequence"/>
</dbReference>
<evidence type="ECO:0000313" key="2">
    <source>
        <dbReference type="Proteomes" id="UP000078003"/>
    </source>
</evidence>